<sequence>MSEKIDPADTGRAQAFQLWMKAPMPMVTLFKTFDVTCAVKFACKKDLKFNMIMCWCIGKAASQTEEFYLLPEDEYFVRYENIAIDTVVKTKDGGINTCDIPFSPDISQFNSDYLMLTSQVHESCEAYDLSKDHMVIGTSAITGYDIDGAVNIYAGLYNNPFMIWGRYRKKMFKFHMPVSFQFHHSQIDGIPVAQFLENVQREIRSLK</sequence>
<protein>
    <submittedName>
        <fullName evidence="1">Chloramphenicol acetyltransferase</fullName>
    </submittedName>
</protein>
<dbReference type="Gene3D" id="3.30.559.10">
    <property type="entry name" value="Chloramphenicol acetyltransferase-like domain"/>
    <property type="match status" value="1"/>
</dbReference>
<gene>
    <name evidence="1" type="ORF">IAD12_07805</name>
</gene>
<dbReference type="NCBIfam" id="NF040637">
    <property type="entry name" value="CatA_like_2"/>
    <property type="match status" value="1"/>
</dbReference>
<comment type="caution">
    <text evidence="1">The sequence shown here is derived from an EMBL/GenBank/DDBJ whole genome shotgun (WGS) entry which is preliminary data.</text>
</comment>
<accession>A0A9D1KVI1</accession>
<dbReference type="SUPFAM" id="SSF52777">
    <property type="entry name" value="CoA-dependent acyltransferases"/>
    <property type="match status" value="1"/>
</dbReference>
<dbReference type="InterPro" id="IPR023213">
    <property type="entry name" value="CAT-like_dom_sf"/>
</dbReference>
<evidence type="ECO:0000313" key="2">
    <source>
        <dbReference type="Proteomes" id="UP000824159"/>
    </source>
</evidence>
<name>A0A9D1KVI1_9FIRM</name>
<dbReference type="EMBL" id="DVLX01000094">
    <property type="protein sequence ID" value="HIU00143.1"/>
    <property type="molecule type" value="Genomic_DNA"/>
</dbReference>
<reference evidence="1" key="1">
    <citation type="submission" date="2020-10" db="EMBL/GenBank/DDBJ databases">
        <authorList>
            <person name="Gilroy R."/>
        </authorList>
    </citation>
    <scope>NUCLEOTIDE SEQUENCE</scope>
    <source>
        <strain evidence="1">CHK176-22527</strain>
    </source>
</reference>
<dbReference type="PANTHER" id="PTHR38474">
    <property type="entry name" value="SLR0299 PROTEIN"/>
    <property type="match status" value="1"/>
</dbReference>
<dbReference type="InterPro" id="IPR001707">
    <property type="entry name" value="Cmp_AcTrfase"/>
</dbReference>
<dbReference type="Pfam" id="PF00302">
    <property type="entry name" value="CAT"/>
    <property type="match status" value="1"/>
</dbReference>
<dbReference type="Proteomes" id="UP000824159">
    <property type="component" value="Unassembled WGS sequence"/>
</dbReference>
<reference evidence="1" key="2">
    <citation type="journal article" date="2021" name="PeerJ">
        <title>Extensive microbial diversity within the chicken gut microbiome revealed by metagenomics and culture.</title>
        <authorList>
            <person name="Gilroy R."/>
            <person name="Ravi A."/>
            <person name="Getino M."/>
            <person name="Pursley I."/>
            <person name="Horton D.L."/>
            <person name="Alikhan N.F."/>
            <person name="Baker D."/>
            <person name="Gharbi K."/>
            <person name="Hall N."/>
            <person name="Watson M."/>
            <person name="Adriaenssens E.M."/>
            <person name="Foster-Nyarko E."/>
            <person name="Jarju S."/>
            <person name="Secka A."/>
            <person name="Antonio M."/>
            <person name="Oren A."/>
            <person name="Chaudhuri R.R."/>
            <person name="La Ragione R."/>
            <person name="Hildebrand F."/>
            <person name="Pallen M.J."/>
        </authorList>
    </citation>
    <scope>NUCLEOTIDE SEQUENCE</scope>
    <source>
        <strain evidence="1">CHK176-22527</strain>
    </source>
</reference>
<dbReference type="GO" id="GO:0008811">
    <property type="term" value="F:chloramphenicol O-acetyltransferase activity"/>
    <property type="evidence" value="ECO:0007669"/>
    <property type="project" value="InterPro"/>
</dbReference>
<dbReference type="PANTHER" id="PTHR38474:SF1">
    <property type="entry name" value="SLR0299 PROTEIN"/>
    <property type="match status" value="1"/>
</dbReference>
<organism evidence="1 2">
    <name type="scientific">Candidatus Allocopromorpha excrementavium</name>
    <dbReference type="NCBI Taxonomy" id="2840741"/>
    <lineage>
        <taxon>Bacteria</taxon>
        <taxon>Bacillati</taxon>
        <taxon>Bacillota</taxon>
        <taxon>Clostridia</taxon>
        <taxon>Eubacteriales</taxon>
        <taxon>Eubacteriaceae</taxon>
        <taxon>Eubacteriaceae incertae sedis</taxon>
        <taxon>Candidatus Allocopromorpha</taxon>
    </lineage>
</organism>
<proteinExistence type="predicted"/>
<evidence type="ECO:0000313" key="1">
    <source>
        <dbReference type="EMBL" id="HIU00143.1"/>
    </source>
</evidence>
<dbReference type="AlphaFoldDB" id="A0A9D1KVI1"/>
<dbReference type="SMART" id="SM01059">
    <property type="entry name" value="CAT"/>
    <property type="match status" value="1"/>
</dbReference>